<dbReference type="EMBL" id="SLWM01000042">
    <property type="protein sequence ID" value="TCO08992.1"/>
    <property type="molecule type" value="Genomic_DNA"/>
</dbReference>
<keyword evidence="2" id="KW-1185">Reference proteome</keyword>
<evidence type="ECO:0000313" key="1">
    <source>
        <dbReference type="EMBL" id="TCO08992.1"/>
    </source>
</evidence>
<keyword evidence="1" id="KW-0378">Hydrolase</keyword>
<organism evidence="1 2">
    <name type="scientific">Kribbella orskensis</name>
    <dbReference type="NCBI Taxonomy" id="2512216"/>
    <lineage>
        <taxon>Bacteria</taxon>
        <taxon>Bacillati</taxon>
        <taxon>Actinomycetota</taxon>
        <taxon>Actinomycetes</taxon>
        <taxon>Propionibacteriales</taxon>
        <taxon>Kribbellaceae</taxon>
        <taxon>Kribbella</taxon>
    </lineage>
</organism>
<gene>
    <name evidence="1" type="ORF">EV644_14224</name>
</gene>
<sequence length="96" mass="10286">MVTRARDRGEIPVFVAYYIPNRGCTDFKQGAPDTAAYDACLRDLVDALGAVSSVIVLEPDAATADCYNAGRGKLLTRAVLPGYGCRGVCRWRASVS</sequence>
<dbReference type="InterPro" id="IPR036434">
    <property type="entry name" value="Beta_cellobiohydrolase_sf"/>
</dbReference>
<dbReference type="RefSeq" id="WP_241999432.1">
    <property type="nucleotide sequence ID" value="NZ_SLWM01000042.1"/>
</dbReference>
<dbReference type="SUPFAM" id="SSF51989">
    <property type="entry name" value="Glycosyl hydrolases family 6, cellulases"/>
    <property type="match status" value="1"/>
</dbReference>
<evidence type="ECO:0000313" key="2">
    <source>
        <dbReference type="Proteomes" id="UP000295818"/>
    </source>
</evidence>
<name>A0ABY2B6I4_9ACTN</name>
<proteinExistence type="predicted"/>
<accession>A0ABY2B6I4</accession>
<protein>
    <submittedName>
        <fullName evidence="1">Glycosyl hydrolase family 6</fullName>
    </submittedName>
</protein>
<comment type="caution">
    <text evidence="1">The sequence shown here is derived from an EMBL/GenBank/DDBJ whole genome shotgun (WGS) entry which is preliminary data.</text>
</comment>
<dbReference type="GO" id="GO:0016787">
    <property type="term" value="F:hydrolase activity"/>
    <property type="evidence" value="ECO:0007669"/>
    <property type="project" value="UniProtKB-KW"/>
</dbReference>
<dbReference type="Proteomes" id="UP000295818">
    <property type="component" value="Unassembled WGS sequence"/>
</dbReference>
<reference evidence="1 2" key="1">
    <citation type="journal article" date="2015" name="Stand. Genomic Sci.">
        <title>Genomic Encyclopedia of Bacterial and Archaeal Type Strains, Phase III: the genomes of soil and plant-associated and newly described type strains.</title>
        <authorList>
            <person name="Whitman W.B."/>
            <person name="Woyke T."/>
            <person name="Klenk H.P."/>
            <person name="Zhou Y."/>
            <person name="Lilburn T.G."/>
            <person name="Beck B.J."/>
            <person name="De Vos P."/>
            <person name="Vandamme P."/>
            <person name="Eisen J.A."/>
            <person name="Garrity G."/>
            <person name="Hugenholtz P."/>
            <person name="Kyrpides N.C."/>
        </authorList>
    </citation>
    <scope>NUCLEOTIDE SEQUENCE [LARGE SCALE GENOMIC DNA]</scope>
    <source>
        <strain evidence="1 2">VKM Ac-2538</strain>
    </source>
</reference>
<dbReference type="Gene3D" id="3.20.20.40">
    <property type="entry name" value="1, 4-beta cellobiohydrolase"/>
    <property type="match status" value="1"/>
</dbReference>